<organism evidence="1">
    <name type="scientific">uncultured Thermomicrobiales bacterium</name>
    <dbReference type="NCBI Taxonomy" id="1645740"/>
    <lineage>
        <taxon>Bacteria</taxon>
        <taxon>Pseudomonadati</taxon>
        <taxon>Thermomicrobiota</taxon>
        <taxon>Thermomicrobia</taxon>
        <taxon>Thermomicrobiales</taxon>
        <taxon>environmental samples</taxon>
    </lineage>
</organism>
<name>A0A6J4TQJ4_9BACT</name>
<dbReference type="EMBL" id="CADCWE010000046">
    <property type="protein sequence ID" value="CAA9529430.1"/>
    <property type="molecule type" value="Genomic_DNA"/>
</dbReference>
<reference evidence="1" key="1">
    <citation type="submission" date="2020-02" db="EMBL/GenBank/DDBJ databases">
        <authorList>
            <person name="Meier V. D."/>
        </authorList>
    </citation>
    <scope>NUCLEOTIDE SEQUENCE</scope>
    <source>
        <strain evidence="1">AVDCRST_MAG73</strain>
    </source>
</reference>
<proteinExistence type="predicted"/>
<sequence length="134" mass="14645">MSGTDTLGSMSDAEIDAIARRKAYLRVYALLIRAAEGRATVTYPVMAAPMGLPPSGQHMARETGRMLEAIEFKERACGRPMLSAVVVKTGENRPGPGFYALARRTGRLAEGATHEEERAFWAAELERVYAEWGA</sequence>
<dbReference type="AlphaFoldDB" id="A0A6J4TQJ4"/>
<accession>A0A6J4TQJ4</accession>
<evidence type="ECO:0000313" key="1">
    <source>
        <dbReference type="EMBL" id="CAA9529430.1"/>
    </source>
</evidence>
<protein>
    <submittedName>
        <fullName evidence="1">Uncharacterized protein</fullName>
    </submittedName>
</protein>
<gene>
    <name evidence="1" type="ORF">AVDCRST_MAG73-790</name>
</gene>